<name>A0A4S2KXL6_OPIFE</name>
<dbReference type="Proteomes" id="UP000308267">
    <property type="component" value="Unassembled WGS sequence"/>
</dbReference>
<protein>
    <submittedName>
        <fullName evidence="1">Uncharacterized protein</fullName>
    </submittedName>
</protein>
<dbReference type="AlphaFoldDB" id="A0A4S2KXL6"/>
<organism evidence="1 2">
    <name type="scientific">Opisthorchis felineus</name>
    <dbReference type="NCBI Taxonomy" id="147828"/>
    <lineage>
        <taxon>Eukaryota</taxon>
        <taxon>Metazoa</taxon>
        <taxon>Spiralia</taxon>
        <taxon>Lophotrochozoa</taxon>
        <taxon>Platyhelminthes</taxon>
        <taxon>Trematoda</taxon>
        <taxon>Digenea</taxon>
        <taxon>Opisthorchiida</taxon>
        <taxon>Opisthorchiata</taxon>
        <taxon>Opisthorchiidae</taxon>
        <taxon>Opisthorchis</taxon>
    </lineage>
</organism>
<dbReference type="EMBL" id="SJOL01009921">
    <property type="protein sequence ID" value="TGZ54771.1"/>
    <property type="molecule type" value="Genomic_DNA"/>
</dbReference>
<keyword evidence="2" id="KW-1185">Reference proteome</keyword>
<evidence type="ECO:0000313" key="1">
    <source>
        <dbReference type="EMBL" id="TGZ54771.1"/>
    </source>
</evidence>
<evidence type="ECO:0000313" key="2">
    <source>
        <dbReference type="Proteomes" id="UP000308267"/>
    </source>
</evidence>
<proteinExistence type="predicted"/>
<sequence length="176" mass="20389">MTETRFGNVNGAVMMVVIMMMMVMMMMTMLMVMMMMMMIMKRKRTKGEVRFLRFASLVMDMSTNIVAACTSSCHWWWKLPSSEVNFKAVDNIKDQVPEYFAGGLICFQPQNDYSLRIMWYSFSTNLRLVSIEDTAHVKMASNWVKVCFKINAHTCIHVHRGCIVTGQNCPSKQYSQ</sequence>
<comment type="caution">
    <text evidence="1">The sequence shown here is derived from an EMBL/GenBank/DDBJ whole genome shotgun (WGS) entry which is preliminary data.</text>
</comment>
<gene>
    <name evidence="1" type="ORF">CRM22_010552</name>
</gene>
<accession>A0A4S2KXL6</accession>
<reference evidence="1 2" key="1">
    <citation type="journal article" date="2019" name="BMC Genomics">
        <title>New insights from Opisthorchis felineus genome: update on genomics of the epidemiologically important liver flukes.</title>
        <authorList>
            <person name="Ershov N.I."/>
            <person name="Mordvinov V.A."/>
            <person name="Prokhortchouk E.B."/>
            <person name="Pakharukova M.Y."/>
            <person name="Gunbin K.V."/>
            <person name="Ustyantsev K."/>
            <person name="Genaev M.A."/>
            <person name="Blinov A.G."/>
            <person name="Mazur A."/>
            <person name="Boulygina E."/>
            <person name="Tsygankova S."/>
            <person name="Khrameeva E."/>
            <person name="Chekanov N."/>
            <person name="Fan G."/>
            <person name="Xiao A."/>
            <person name="Zhang H."/>
            <person name="Xu X."/>
            <person name="Yang H."/>
            <person name="Solovyev V."/>
            <person name="Lee S.M."/>
            <person name="Liu X."/>
            <person name="Afonnikov D.A."/>
            <person name="Skryabin K.G."/>
        </authorList>
    </citation>
    <scope>NUCLEOTIDE SEQUENCE [LARGE SCALE GENOMIC DNA]</scope>
    <source>
        <strain evidence="1">AK-0245</strain>
        <tissue evidence="1">Whole organism</tissue>
    </source>
</reference>